<feature type="transmembrane region" description="Helical" evidence="10">
    <location>
        <begin position="246"/>
        <end position="267"/>
    </location>
</feature>
<organism evidence="13 14">
    <name type="scientific">Citricoccus nitrophenolicus</name>
    <dbReference type="NCBI Taxonomy" id="863575"/>
    <lineage>
        <taxon>Bacteria</taxon>
        <taxon>Bacillati</taxon>
        <taxon>Actinomycetota</taxon>
        <taxon>Actinomycetes</taxon>
        <taxon>Micrococcales</taxon>
        <taxon>Micrococcaceae</taxon>
        <taxon>Citricoccus</taxon>
    </lineage>
</organism>
<dbReference type="PANTHER" id="PTHR30406:SF8">
    <property type="entry name" value="SULFATE TRANSPORT SYSTEM PERMEASE PROTEIN CYST"/>
    <property type="match status" value="1"/>
</dbReference>
<dbReference type="CDD" id="cd06261">
    <property type="entry name" value="TM_PBP2"/>
    <property type="match status" value="1"/>
</dbReference>
<dbReference type="InterPro" id="IPR000515">
    <property type="entry name" value="MetI-like"/>
</dbReference>
<dbReference type="NCBIfam" id="TIGR02141">
    <property type="entry name" value="modB_ABC"/>
    <property type="match status" value="1"/>
</dbReference>
<proteinExistence type="inferred from homology"/>
<sequence length="277" mass="28528">MASAVRSRAIPDRTVRVRPPAALIAVGLLGGVAILVPFAALVAGVDLARLPELLTSSSALDALGLSLRTALTATAICLLLGTPLALVLTRLRFPGRTLARALVLLPLVVPPVVGGIALTEAFGRRGLIGEHLHVLGIEIAFTSAAVVVAQVFVSLPFLVVALEGALLTRGEAHERTALSLGASPLRTFCTVTLPLLVPGLASGLVLTFARALGEFGATITFAGSLQGTTRTLPLQVYLERETDPDAAVALSLVLVVVALVVITVAYGRRDRPGVSGP</sequence>
<feature type="transmembrane region" description="Helical" evidence="10">
    <location>
        <begin position="21"/>
        <end position="45"/>
    </location>
</feature>
<dbReference type="RefSeq" id="WP_309811986.1">
    <property type="nucleotide sequence ID" value="NZ_JBDXMX010000003.1"/>
</dbReference>
<evidence type="ECO:0000313" key="13">
    <source>
        <dbReference type="EMBL" id="MEO9247587.1"/>
    </source>
</evidence>
<dbReference type="PANTHER" id="PTHR30406">
    <property type="entry name" value="SULFATE TRANSPORT SYSTEM PERMEASE PROTEIN"/>
    <property type="match status" value="1"/>
</dbReference>
<dbReference type="PROSITE" id="PS50928">
    <property type="entry name" value="ABC_TM1"/>
    <property type="match status" value="1"/>
</dbReference>
<comment type="function">
    <text evidence="9">Part of the ABC transporter complex CysAWTP (TC 3.A.1.6.1) involved in sulfate/thiosulfate import. Probably responsible for the translocation of the substrate across the membrane.</text>
</comment>
<feature type="transmembrane region" description="Helical" evidence="10">
    <location>
        <begin position="139"/>
        <end position="167"/>
    </location>
</feature>
<dbReference type="InterPro" id="IPR005667">
    <property type="entry name" value="Sulph_transpt2"/>
</dbReference>
<evidence type="ECO:0000256" key="5">
    <source>
        <dbReference type="ARBA" id="ARBA00022692"/>
    </source>
</evidence>
<evidence type="ECO:0000256" key="11">
    <source>
        <dbReference type="RuleBase" id="RU365097"/>
    </source>
</evidence>
<dbReference type="InterPro" id="IPR006469">
    <property type="entry name" value="NifC_ABC_porter"/>
</dbReference>
<evidence type="ECO:0000256" key="1">
    <source>
        <dbReference type="ARBA" id="ARBA00004141"/>
    </source>
</evidence>
<evidence type="ECO:0000256" key="9">
    <source>
        <dbReference type="ARBA" id="ARBA00025323"/>
    </source>
</evidence>
<dbReference type="InterPro" id="IPR011867">
    <property type="entry name" value="ModB_ABC"/>
</dbReference>
<evidence type="ECO:0000256" key="6">
    <source>
        <dbReference type="ARBA" id="ARBA00022989"/>
    </source>
</evidence>
<accession>A0ABV0IJB2</accession>
<dbReference type="Gene3D" id="1.10.3720.10">
    <property type="entry name" value="MetI-like"/>
    <property type="match status" value="1"/>
</dbReference>
<name>A0ABV0IJB2_9MICC</name>
<dbReference type="EMBL" id="JBDXMX010000003">
    <property type="protein sequence ID" value="MEO9247587.1"/>
    <property type="molecule type" value="Genomic_DNA"/>
</dbReference>
<keyword evidence="3 10" id="KW-0813">Transport</keyword>
<feature type="transmembrane region" description="Helical" evidence="10">
    <location>
        <begin position="65"/>
        <end position="89"/>
    </location>
</feature>
<evidence type="ECO:0000313" key="14">
    <source>
        <dbReference type="Proteomes" id="UP001484097"/>
    </source>
</evidence>
<dbReference type="SUPFAM" id="SSF161098">
    <property type="entry name" value="MetI-like"/>
    <property type="match status" value="1"/>
</dbReference>
<dbReference type="Pfam" id="PF00528">
    <property type="entry name" value="BPD_transp_1"/>
    <property type="match status" value="1"/>
</dbReference>
<evidence type="ECO:0000259" key="12">
    <source>
        <dbReference type="PROSITE" id="PS50928"/>
    </source>
</evidence>
<keyword evidence="6 10" id="KW-1133">Transmembrane helix</keyword>
<feature type="transmembrane region" description="Helical" evidence="10">
    <location>
        <begin position="188"/>
        <end position="209"/>
    </location>
</feature>
<comment type="subunit">
    <text evidence="2">The complex is composed of two ATP-binding proteins (CysA), two transmembrane proteins (CysT and CysW) and a solute-binding protein (CysP).</text>
</comment>
<keyword evidence="5 10" id="KW-0812">Transmembrane</keyword>
<comment type="caution">
    <text evidence="13">The sequence shown here is derived from an EMBL/GenBank/DDBJ whole genome shotgun (WGS) entry which is preliminary data.</text>
</comment>
<keyword evidence="11" id="KW-1003">Cell membrane</keyword>
<evidence type="ECO:0000256" key="4">
    <source>
        <dbReference type="ARBA" id="ARBA00022505"/>
    </source>
</evidence>
<keyword evidence="4 11" id="KW-0500">Molybdenum</keyword>
<keyword evidence="8 10" id="KW-0472">Membrane</keyword>
<keyword evidence="14" id="KW-1185">Reference proteome</keyword>
<evidence type="ECO:0000256" key="8">
    <source>
        <dbReference type="ARBA" id="ARBA00023136"/>
    </source>
</evidence>
<evidence type="ECO:0000256" key="10">
    <source>
        <dbReference type="RuleBase" id="RU363032"/>
    </source>
</evidence>
<keyword evidence="7" id="KW-0764">Sulfate transport</keyword>
<comment type="function">
    <text evidence="11">Part of the binding-protein-dependent transport system for molybdenum; probably responsible for the translocation of the substrate across the membrane.</text>
</comment>
<comment type="similarity">
    <text evidence="11">Belongs to the binding-protein-dependent transport system permease family. CysTW subfamily.</text>
</comment>
<dbReference type="InterPro" id="IPR035906">
    <property type="entry name" value="MetI-like_sf"/>
</dbReference>
<protein>
    <recommendedName>
        <fullName evidence="11">Molybdenum transport system permease</fullName>
    </recommendedName>
</protein>
<evidence type="ECO:0000256" key="2">
    <source>
        <dbReference type="ARBA" id="ARBA00011779"/>
    </source>
</evidence>
<comment type="subcellular location">
    <subcellularLocation>
        <location evidence="10">Cell membrane</location>
        <topology evidence="10">Multi-pass membrane protein</topology>
    </subcellularLocation>
    <subcellularLocation>
        <location evidence="1">Membrane</location>
        <topology evidence="1">Multi-pass membrane protein</topology>
    </subcellularLocation>
</comment>
<feature type="transmembrane region" description="Helical" evidence="10">
    <location>
        <begin position="101"/>
        <end position="119"/>
    </location>
</feature>
<evidence type="ECO:0000256" key="7">
    <source>
        <dbReference type="ARBA" id="ARBA00023032"/>
    </source>
</evidence>
<feature type="domain" description="ABC transmembrane type-1" evidence="12">
    <location>
        <begin position="63"/>
        <end position="265"/>
    </location>
</feature>
<dbReference type="Proteomes" id="UP001484097">
    <property type="component" value="Unassembled WGS sequence"/>
</dbReference>
<reference evidence="13 14" key="1">
    <citation type="submission" date="2024-05" db="EMBL/GenBank/DDBJ databases">
        <authorList>
            <person name="Yi C."/>
        </authorList>
    </citation>
    <scope>NUCLEOTIDE SEQUENCE [LARGE SCALE GENOMIC DNA]</scope>
    <source>
        <strain evidence="13 14">XS13</strain>
    </source>
</reference>
<evidence type="ECO:0000256" key="3">
    <source>
        <dbReference type="ARBA" id="ARBA00022448"/>
    </source>
</evidence>
<gene>
    <name evidence="13" type="ORF">ABDK96_07845</name>
</gene>
<dbReference type="NCBIfam" id="TIGR01581">
    <property type="entry name" value="Mo_ABC_porter"/>
    <property type="match status" value="1"/>
</dbReference>